<evidence type="ECO:0000259" key="3">
    <source>
        <dbReference type="PROSITE" id="PS51186"/>
    </source>
</evidence>
<name>A0ABZ2ZK74_9BACI</name>
<feature type="domain" description="N-acetyltransferase" evidence="3">
    <location>
        <begin position="1"/>
        <end position="85"/>
    </location>
</feature>
<dbReference type="SUPFAM" id="SSF55729">
    <property type="entry name" value="Acyl-CoA N-acyltransferases (Nat)"/>
    <property type="match status" value="1"/>
</dbReference>
<dbReference type="PANTHER" id="PTHR43420">
    <property type="entry name" value="ACETYLTRANSFERASE"/>
    <property type="match status" value="1"/>
</dbReference>
<organism evidence="4 5">
    <name type="scientific">Cytobacillus pseudoceanisediminis</name>
    <dbReference type="NCBI Taxonomy" id="3051614"/>
    <lineage>
        <taxon>Bacteria</taxon>
        <taxon>Bacillati</taxon>
        <taxon>Bacillota</taxon>
        <taxon>Bacilli</taxon>
        <taxon>Bacillales</taxon>
        <taxon>Bacillaceae</taxon>
        <taxon>Cytobacillus</taxon>
    </lineage>
</organism>
<dbReference type="Gene3D" id="3.40.630.30">
    <property type="match status" value="1"/>
</dbReference>
<dbReference type="PANTHER" id="PTHR43420:SF47">
    <property type="entry name" value="N-ACETYLTRANSFERASE DOMAIN-CONTAINING PROTEIN"/>
    <property type="match status" value="1"/>
</dbReference>
<dbReference type="CDD" id="cd04301">
    <property type="entry name" value="NAT_SF"/>
    <property type="match status" value="1"/>
</dbReference>
<proteinExistence type="predicted"/>
<dbReference type="RefSeq" id="WP_251174360.1">
    <property type="nucleotide sequence ID" value="NZ_CP097349.1"/>
</dbReference>
<reference evidence="4 5" key="1">
    <citation type="submission" date="2024-04" db="EMBL/GenBank/DDBJ databases">
        <title>Screening of coral probiotics and analysis of their probiotic properties.</title>
        <authorList>
            <person name="Wang S."/>
        </authorList>
    </citation>
    <scope>NUCLEOTIDE SEQUENCE [LARGE SCALE GENOMIC DNA]</scope>
    <source>
        <strain evidence="4 5">GXU-Z9</strain>
    </source>
</reference>
<keyword evidence="5" id="KW-1185">Reference proteome</keyword>
<dbReference type="InterPro" id="IPR050680">
    <property type="entry name" value="YpeA/RimI_acetyltransf"/>
</dbReference>
<evidence type="ECO:0000313" key="4">
    <source>
        <dbReference type="EMBL" id="WZP07593.1"/>
    </source>
</evidence>
<dbReference type="EMBL" id="CP151651">
    <property type="protein sequence ID" value="WZP07593.1"/>
    <property type="molecule type" value="Genomic_DNA"/>
</dbReference>
<evidence type="ECO:0000256" key="1">
    <source>
        <dbReference type="ARBA" id="ARBA00022679"/>
    </source>
</evidence>
<protein>
    <submittedName>
        <fullName evidence="4">GNAT family N-acetyltransferase</fullName>
    </submittedName>
</protein>
<dbReference type="PROSITE" id="PS51186">
    <property type="entry name" value="GNAT"/>
    <property type="match status" value="1"/>
</dbReference>
<keyword evidence="1" id="KW-0808">Transferase</keyword>
<evidence type="ECO:0000256" key="2">
    <source>
        <dbReference type="ARBA" id="ARBA00023315"/>
    </source>
</evidence>
<dbReference type="InterPro" id="IPR016181">
    <property type="entry name" value="Acyl_CoA_acyltransferase"/>
</dbReference>
<dbReference type="Proteomes" id="UP001472074">
    <property type="component" value="Chromosome"/>
</dbReference>
<dbReference type="Pfam" id="PF00583">
    <property type="entry name" value="Acetyltransf_1"/>
    <property type="match status" value="1"/>
</dbReference>
<accession>A0ABZ2ZK74</accession>
<sequence length="85" mass="10130">MYCIDSDDKEYWIYRLMIDAKHQSKGYGKEAMEKLIERIKQDQEHKVIYLSFEPENNLAKGLYEKLGFEADGRIIDGEIVYKITY</sequence>
<evidence type="ECO:0000313" key="5">
    <source>
        <dbReference type="Proteomes" id="UP001472074"/>
    </source>
</evidence>
<gene>
    <name evidence="4" type="ORF">AADC60_26715</name>
</gene>
<dbReference type="InterPro" id="IPR000182">
    <property type="entry name" value="GNAT_dom"/>
</dbReference>
<keyword evidence="2" id="KW-0012">Acyltransferase</keyword>